<organism evidence="1 2">
    <name type="scientific">Acropora cervicornis</name>
    <name type="common">Staghorn coral</name>
    <dbReference type="NCBI Taxonomy" id="6130"/>
    <lineage>
        <taxon>Eukaryota</taxon>
        <taxon>Metazoa</taxon>
        <taxon>Cnidaria</taxon>
        <taxon>Anthozoa</taxon>
        <taxon>Hexacorallia</taxon>
        <taxon>Scleractinia</taxon>
        <taxon>Astrocoeniina</taxon>
        <taxon>Acroporidae</taxon>
        <taxon>Acropora</taxon>
    </lineage>
</organism>
<evidence type="ECO:0000313" key="1">
    <source>
        <dbReference type="EMBL" id="KAK2559391.1"/>
    </source>
</evidence>
<protein>
    <submittedName>
        <fullName evidence="1">Uncharacterized protein</fullName>
    </submittedName>
</protein>
<reference evidence="1" key="1">
    <citation type="journal article" date="2023" name="G3 (Bethesda)">
        <title>Whole genome assembly and annotation of the endangered Caribbean coral Acropora cervicornis.</title>
        <authorList>
            <person name="Selwyn J.D."/>
            <person name="Vollmer S.V."/>
        </authorList>
    </citation>
    <scope>NUCLEOTIDE SEQUENCE</scope>
    <source>
        <strain evidence="1">K2</strain>
    </source>
</reference>
<gene>
    <name evidence="1" type="ORF">P5673_018012</name>
</gene>
<evidence type="ECO:0000313" key="2">
    <source>
        <dbReference type="Proteomes" id="UP001249851"/>
    </source>
</evidence>
<sequence>MENQEKQSLDDVQDWEDKITSGQSEMTLEVQAQILRALNVLKPHLTKLSLSAESIAKLRSIVTSTPVSVVDDIAHAQSNATLHAEARSKRATTHTRPRRRRWNKHDTSVFCLKFKEKTRPGKAAIRLRIGKDNELKMLMIKNGFERCYEKVKTIYKQRAKSFKSCKHA</sequence>
<proteinExistence type="predicted"/>
<keyword evidence="2" id="KW-1185">Reference proteome</keyword>
<dbReference type="AlphaFoldDB" id="A0AAD9QDM6"/>
<dbReference type="Proteomes" id="UP001249851">
    <property type="component" value="Unassembled WGS sequence"/>
</dbReference>
<accession>A0AAD9QDM6</accession>
<reference evidence="1" key="2">
    <citation type="journal article" date="2023" name="Science">
        <title>Genomic signatures of disease resistance in endangered staghorn corals.</title>
        <authorList>
            <person name="Vollmer S.V."/>
            <person name="Selwyn J.D."/>
            <person name="Despard B.A."/>
            <person name="Roesel C.L."/>
        </authorList>
    </citation>
    <scope>NUCLEOTIDE SEQUENCE</scope>
    <source>
        <strain evidence="1">K2</strain>
    </source>
</reference>
<comment type="caution">
    <text evidence="1">The sequence shown here is derived from an EMBL/GenBank/DDBJ whole genome shotgun (WGS) entry which is preliminary data.</text>
</comment>
<name>A0AAD9QDM6_ACRCE</name>
<dbReference type="EMBL" id="JARQWQ010000040">
    <property type="protein sequence ID" value="KAK2559391.1"/>
    <property type="molecule type" value="Genomic_DNA"/>
</dbReference>